<accession>A0A645FM17</accession>
<sequence length="75" mass="8540">MFAGKAKGRAIKLAAFGDLFFPQYNRATYSEVVLTRLTIRSGVAAMRFRSIFNKPLYCILCCMSRSKKELRVTEP</sequence>
<dbReference type="AlphaFoldDB" id="A0A645FM17"/>
<comment type="caution">
    <text evidence="1">The sequence shown here is derived from an EMBL/GenBank/DDBJ whole genome shotgun (WGS) entry which is preliminary data.</text>
</comment>
<dbReference type="EMBL" id="VSSQ01062206">
    <property type="protein sequence ID" value="MPN15441.1"/>
    <property type="molecule type" value="Genomic_DNA"/>
</dbReference>
<proteinExistence type="predicted"/>
<name>A0A645FM17_9ZZZZ</name>
<reference evidence="1" key="1">
    <citation type="submission" date="2019-08" db="EMBL/GenBank/DDBJ databases">
        <authorList>
            <person name="Kucharzyk K."/>
            <person name="Murdoch R.W."/>
            <person name="Higgins S."/>
            <person name="Loffler F."/>
        </authorList>
    </citation>
    <scope>NUCLEOTIDE SEQUENCE</scope>
</reference>
<evidence type="ECO:0000313" key="1">
    <source>
        <dbReference type="EMBL" id="MPN15441.1"/>
    </source>
</evidence>
<organism evidence="1">
    <name type="scientific">bioreactor metagenome</name>
    <dbReference type="NCBI Taxonomy" id="1076179"/>
    <lineage>
        <taxon>unclassified sequences</taxon>
        <taxon>metagenomes</taxon>
        <taxon>ecological metagenomes</taxon>
    </lineage>
</organism>
<protein>
    <submittedName>
        <fullName evidence="1">Uncharacterized protein</fullName>
    </submittedName>
</protein>
<gene>
    <name evidence="1" type="ORF">SDC9_162774</name>
</gene>